<dbReference type="GO" id="GO:0030686">
    <property type="term" value="C:90S preribosome"/>
    <property type="evidence" value="ECO:0007669"/>
    <property type="project" value="TreeGrafter"/>
</dbReference>
<reference evidence="5" key="1">
    <citation type="submission" date="2014-03" db="EMBL/GenBank/DDBJ databases">
        <authorList>
            <person name="Casaregola S."/>
        </authorList>
    </citation>
    <scope>NUCLEOTIDE SEQUENCE [LARGE SCALE GENOMIC DNA]</scope>
    <source>
        <strain evidence="5">CLIB 918</strain>
    </source>
</reference>
<organism evidence="5 6">
    <name type="scientific">Geotrichum candidum</name>
    <name type="common">Oospora lactis</name>
    <name type="synonym">Dipodascus geotrichum</name>
    <dbReference type="NCBI Taxonomy" id="1173061"/>
    <lineage>
        <taxon>Eukaryota</taxon>
        <taxon>Fungi</taxon>
        <taxon>Dikarya</taxon>
        <taxon>Ascomycota</taxon>
        <taxon>Saccharomycotina</taxon>
        <taxon>Dipodascomycetes</taxon>
        <taxon>Dipodascales</taxon>
        <taxon>Dipodascaceae</taxon>
        <taxon>Geotrichum</taxon>
    </lineage>
</organism>
<feature type="compositionally biased region" description="Basic residues" evidence="1">
    <location>
        <begin position="2559"/>
        <end position="2573"/>
    </location>
</feature>
<feature type="domain" description="U3 small nucleolar RNA-associated protein 20 C-terminal" evidence="4">
    <location>
        <begin position="2296"/>
        <end position="2573"/>
    </location>
</feature>
<dbReference type="SUPFAM" id="SSF48371">
    <property type="entry name" value="ARM repeat"/>
    <property type="match status" value="2"/>
</dbReference>
<dbReference type="Pfam" id="PF07539">
    <property type="entry name" value="UTP20_N"/>
    <property type="match status" value="1"/>
</dbReference>
<dbReference type="InterPro" id="IPR057525">
    <property type="entry name" value="UTP20_C"/>
</dbReference>
<dbReference type="PANTHER" id="PTHR17695:SF11">
    <property type="entry name" value="SMALL SUBUNIT PROCESSOME COMPONENT 20 HOMOLOG"/>
    <property type="match status" value="1"/>
</dbReference>
<dbReference type="Pfam" id="PF20416">
    <property type="entry name" value="UTP20"/>
    <property type="match status" value="1"/>
</dbReference>
<evidence type="ECO:0000256" key="1">
    <source>
        <dbReference type="SAM" id="MobiDB-lite"/>
    </source>
</evidence>
<name>A0A0J9XJU7_GEOCN</name>
<feature type="domain" description="U3 small nucleolar RNA-associated protein 20 N-terminal" evidence="2">
    <location>
        <begin position="856"/>
        <end position="1459"/>
    </location>
</feature>
<dbReference type="InterPro" id="IPR046523">
    <property type="entry name" value="UTP20_dom"/>
</dbReference>
<dbReference type="EMBL" id="CCBN010000024">
    <property type="protein sequence ID" value="CDO57653.1"/>
    <property type="molecule type" value="Genomic_DNA"/>
</dbReference>
<dbReference type="InterPro" id="IPR011989">
    <property type="entry name" value="ARM-like"/>
</dbReference>
<comment type="caution">
    <text evidence="5">The sequence shown here is derived from an EMBL/GenBank/DDBJ whole genome shotgun (WGS) entry which is preliminary data.</text>
</comment>
<dbReference type="Gene3D" id="1.25.10.10">
    <property type="entry name" value="Leucine-rich Repeat Variant"/>
    <property type="match status" value="3"/>
</dbReference>
<keyword evidence="6" id="KW-1185">Reference proteome</keyword>
<evidence type="ECO:0000259" key="3">
    <source>
        <dbReference type="Pfam" id="PF20416"/>
    </source>
</evidence>
<accession>A0A0J9XJU7</accession>
<dbReference type="GO" id="GO:0032040">
    <property type="term" value="C:small-subunit processome"/>
    <property type="evidence" value="ECO:0007669"/>
    <property type="project" value="TreeGrafter"/>
</dbReference>
<gene>
    <name evidence="5" type="ORF">BN980_GECA24s00164g</name>
</gene>
<evidence type="ECO:0000313" key="5">
    <source>
        <dbReference type="EMBL" id="CDO57653.1"/>
    </source>
</evidence>
<proteinExistence type="predicted"/>
<feature type="domain" description="U3 small nucleolar RNA-associated protein 20" evidence="3">
    <location>
        <begin position="1665"/>
        <end position="1884"/>
    </location>
</feature>
<evidence type="ECO:0000259" key="4">
    <source>
        <dbReference type="Pfam" id="PF23099"/>
    </source>
</evidence>
<sequence length="2590" mass="294699">MVKPPKTASSRKHAFVTFRDRVDRIKIDPIRKVSWRAAENSKTSYFLTAFNHWVELNLSTSFTDFVQECQPLCLSLPLIIHNQKQIIDLLLKYIELKDEHSLESLLDLVTRLAHDLGPDFEPYFGTTLTTLMGLTSLSQIQVTEWTFNCLAYLFKYLSRLLTTDLVPTYNLLSPLLGKTHQKYFVLRFTAESLSFLVRKCTGDSLLRIVTKIITDVYEVQKDEFYSSAVLLFAETMKSTGNTLHSRSGNILETIFKVTRSVPREHQAYIADLVSDIHIALLQHSNNATANVLFEKAYKFTDSIFESDNVSALDLLLPTKLVFDLAGLRKGTRVKSWDALFSHNQAILNKVEEITSMEVDGEEESITKLSYPLLEASCALLQSSDLKSATSYHSKILKSFTTLLNGSLFLPFTQLLLEQANERFKSFAIPYIAKFMGNPDNEKYRSKMAYYILKLEAADVMNNTVDLVQGKLRLGTKCSFISTSIANTKDFSKQDVNAFSTEKLQELWWNLEVLRASVSIDKAMLFDELLSIFVSLSSADSTSTTLKASLLGKILSIISNMQKIKSSLEDTVLSKALELLPRTKTSLDFLLGFSDVLRTLIRQKSEKLTTEEAEHVIKTLSSNFYLSSSDIRKHSLNIVGQVYIVRGLVVPKLISQCQQISELPLDLANARTLQMHIRNVGINFTVTGTEVAIDNVIPQYLFGLLTVPFQPVWEAAMDALAKVSEKDQKTIWDIAFSWISPEDSELKQQQLVNDITPAFTDEPLAYREPGCTNLKYITEHAHQALFDYSNIDSTTSQYVVTKISVQESSDMLRSQAIKVLIRVPHIAERYARNLVPFILWDEAEDDEEDESAPAGASWTFKDRTAILELFSHFKSPKTIYRGPEIYQRYLYLLGHRLVHIQQVALKCILTYKDPILRKYAENLNGLLDDPRFKDELLLLLRKSGEDEETIHEDDRATVLPIVIRILFGRAQVAKAGNGRQGRRFAVMSALMNVEPQYVRLFVSLAADKIHAQGFFKSYDPNQTEPIALDEKLSSIVPKENVLRRELGFLSMVEEILDHLRGRAKHCLDIIIENLIFSIYNSQKEASFEPGSIAIKTTRSIRTSAAKCVELLFRVMEGVEWNAYFATLYKYFISPRLATFSQDNLENPSGLIKIFVTLSTKPNLVQYLAYDNAAIVKAFFSCLNDERVKDTVVTTVIDTMANVIEWHGNDKLVNPASWNQIVDAGVPIILQHMPELLRRNSTIQLLDKESTLLVKLASGGYVQNNDVRKRLVQVSIDAMERPSNLISLKIKGDILRCLSSMLASDLAESDEIISAYHCLGRMFKQVSDRYARQGLCDLYVVFGQKVEKYARVGSLISSLNAYSQKRLGVPDFDKRLDTFGSINENIYSSLTAEEWTPLLFNLLFFLKDPEELSIRSNAEYSMKRFVDCISGLSSQEEADPYIKLLDEIVLPALKIGLREKSEVFRGEYVNILAHMVRNLKYTDQFADMRCLLFNGDEEANFFNNILHIQSHRRQRAVRRLGILSEQLQLRDTNIAYYLLPIIEHFVENTDVKNSLLSADTITAIGSLTRHLSFNQYRAITKRYISYLSSRPESIKVSVKLVDSVAESLGDPSAVAGINAEDAEIAKKTKKEPFPGAVLLSENLPSQEKLNNFINNDIVPSIKKVLNTKEEETLSIRIPLAIPIIKFLKVLPHDLLIVKIPGVLTTLCQILRSKAQELRDNLRKTLCVVARILGPKYLYFILKELKGALRRGSQLHILGYTVHSLLTELSSVLKPGDLDDSLELLSEIIIEDTFGVTGTEKDADGYTSKMKEVKQQKSFNSAEIVAANITLQKFSIMIEPIKHILLYDKLTLKTEQKIDDLLRRLASGLHSNADAGKRDMLVMCYELYKVTQNVQAEEEAARKALEEREAENDTFMEDNESHFIVSLDSKDPSGYSRKKAKLHTLNLHILVKFVFETVRQVLGKHESLLTVENVLGFVPFLGDGISSTFEDVQISALKLFTIILRLPIPDVDNKLIQYARVGLEIVHNSPSTNTELCLTALRFISVILRNKENVKIPETALGYILERMKPDLEEPDRQGMAFAFIKSIIARGIVIPEVYDVMDRISQVMVTNQNKATREACRLVYYQFLTEYPQGKERLQKQFKFLVGNLQYPTVEGRLSVMELIHTLLTKIDDVHLEDITTSFFVALVLVIISDDSSLCKESASLLIKKLLARAGEAQIEFIETYLQAWLQKPISEPLLLRGGLQLTGLYFSELGANRNQKLLELSETRITEILTSALPDGHEGIEELDWSVVYFAAQLMAKLAEVAPARVFSATYKEQWRLVERNLLYPHSWVRLACSRLLGLLFSYVREHKDSVLAIKPDDLQFTAFKIIRQLSVANVTEELAFQSVKNLVFIAMEFEAHNVMYKKPQKTTEAEQEEDEEDAEKEEKALKWLVRKVSSILRTEKRAREMQHSKKGAIQFLASVIQLLESVDRIHELEDEIILAFYNFLQPLNDDEPEHLRELKTLSAESIELLKAKVGTTEYLKAYTRVRQLIADRRLERKKKRNIEAVANPELHARKKIKRNERKRETRKIKNGKDENGHYHTKKRRTF</sequence>
<evidence type="ECO:0000313" key="6">
    <source>
        <dbReference type="Proteomes" id="UP000242525"/>
    </source>
</evidence>
<dbReference type="STRING" id="1173061.A0A0J9XJU7"/>
<dbReference type="Pfam" id="PF23099">
    <property type="entry name" value="UTP20_C"/>
    <property type="match status" value="1"/>
</dbReference>
<dbReference type="Proteomes" id="UP000242525">
    <property type="component" value="Unassembled WGS sequence"/>
</dbReference>
<dbReference type="PANTHER" id="PTHR17695">
    <property type="entry name" value="SMALL SUBUNIT PROCESSOME COMPONENT 20 HOMOLOG"/>
    <property type="match status" value="1"/>
</dbReference>
<dbReference type="InterPro" id="IPR011430">
    <property type="entry name" value="UTP20_N"/>
</dbReference>
<dbReference type="InterPro" id="IPR052575">
    <property type="entry name" value="SSU_processome_comp_20"/>
</dbReference>
<dbReference type="OrthoDB" id="360653at2759"/>
<dbReference type="InterPro" id="IPR016024">
    <property type="entry name" value="ARM-type_fold"/>
</dbReference>
<feature type="region of interest" description="Disordered" evidence="1">
    <location>
        <begin position="2559"/>
        <end position="2590"/>
    </location>
</feature>
<evidence type="ECO:0000259" key="2">
    <source>
        <dbReference type="Pfam" id="PF07539"/>
    </source>
</evidence>
<protein>
    <submittedName>
        <fullName evidence="5">Similar to Saccharomyces cerevisiae YBL004W UTP20 Component of the small-subunit (SSU) processome</fullName>
    </submittedName>
</protein>